<keyword evidence="5 9" id="KW-0798">TonB box</keyword>
<evidence type="ECO:0000259" key="11">
    <source>
        <dbReference type="Pfam" id="PF00593"/>
    </source>
</evidence>
<feature type="domain" description="TonB-dependent receptor-like beta-barrel" evidence="11">
    <location>
        <begin position="286"/>
        <end position="767"/>
    </location>
</feature>
<proteinExistence type="inferred from homology"/>
<reference evidence="14" key="1">
    <citation type="journal article" date="2019" name="Int. J. Syst. Evol. Microbiol.">
        <title>The Global Catalogue of Microorganisms (GCM) 10K type strain sequencing project: providing services to taxonomists for standard genome sequencing and annotation.</title>
        <authorList>
            <consortium name="The Broad Institute Genomics Platform"/>
            <consortium name="The Broad Institute Genome Sequencing Center for Infectious Disease"/>
            <person name="Wu L."/>
            <person name="Ma J."/>
        </authorList>
    </citation>
    <scope>NUCLEOTIDE SEQUENCE [LARGE SCALE GENOMIC DNA]</scope>
    <source>
        <strain evidence="14">KCTC 22558</strain>
    </source>
</reference>
<protein>
    <submittedName>
        <fullName evidence="13">TonB-dependent receptor</fullName>
    </submittedName>
</protein>
<evidence type="ECO:0000313" key="13">
    <source>
        <dbReference type="EMBL" id="GGZ62656.1"/>
    </source>
</evidence>
<evidence type="ECO:0000256" key="8">
    <source>
        <dbReference type="PROSITE-ProRule" id="PRU01360"/>
    </source>
</evidence>
<dbReference type="InterPro" id="IPR037066">
    <property type="entry name" value="Plug_dom_sf"/>
</dbReference>
<dbReference type="EMBL" id="BMXY01000001">
    <property type="protein sequence ID" value="GGZ62656.1"/>
    <property type="molecule type" value="Genomic_DNA"/>
</dbReference>
<evidence type="ECO:0000256" key="9">
    <source>
        <dbReference type="RuleBase" id="RU003357"/>
    </source>
</evidence>
<dbReference type="InterPro" id="IPR000531">
    <property type="entry name" value="Beta-barrel_TonB"/>
</dbReference>
<feature type="signal peptide" evidence="10">
    <location>
        <begin position="1"/>
        <end position="31"/>
    </location>
</feature>
<evidence type="ECO:0000256" key="10">
    <source>
        <dbReference type="SAM" id="SignalP"/>
    </source>
</evidence>
<dbReference type="PANTHER" id="PTHR47234">
    <property type="match status" value="1"/>
</dbReference>
<comment type="subcellular location">
    <subcellularLocation>
        <location evidence="1 8">Cell outer membrane</location>
        <topology evidence="1 8">Multi-pass membrane protein</topology>
    </subcellularLocation>
</comment>
<dbReference type="PANTHER" id="PTHR47234:SF3">
    <property type="entry name" value="SECRETIN_TONB SHORT N-TERMINAL DOMAIN-CONTAINING PROTEIN"/>
    <property type="match status" value="1"/>
</dbReference>
<organism evidence="13 14">
    <name type="scientific">Cognatilysobacter xinjiangensis</name>
    <dbReference type="NCBI Taxonomy" id="546892"/>
    <lineage>
        <taxon>Bacteria</taxon>
        <taxon>Pseudomonadati</taxon>
        <taxon>Pseudomonadota</taxon>
        <taxon>Gammaproteobacteria</taxon>
        <taxon>Lysobacterales</taxon>
        <taxon>Lysobacteraceae</taxon>
        <taxon>Cognatilysobacter</taxon>
    </lineage>
</organism>
<accession>A0ABQ3C3K2</accession>
<keyword evidence="4 8" id="KW-0812">Transmembrane</keyword>
<evidence type="ECO:0000256" key="1">
    <source>
        <dbReference type="ARBA" id="ARBA00004571"/>
    </source>
</evidence>
<evidence type="ECO:0000256" key="3">
    <source>
        <dbReference type="ARBA" id="ARBA00022452"/>
    </source>
</evidence>
<feature type="chain" id="PRO_5046928226" evidence="10">
    <location>
        <begin position="32"/>
        <end position="806"/>
    </location>
</feature>
<keyword evidence="6 8" id="KW-0472">Membrane</keyword>
<keyword evidence="14" id="KW-1185">Reference proteome</keyword>
<dbReference type="RefSeq" id="WP_189448524.1">
    <property type="nucleotide sequence ID" value="NZ_BMXY01000001.1"/>
</dbReference>
<dbReference type="InterPro" id="IPR036942">
    <property type="entry name" value="Beta-barrel_TonB_sf"/>
</dbReference>
<keyword evidence="2 8" id="KW-0813">Transport</keyword>
<evidence type="ECO:0000256" key="6">
    <source>
        <dbReference type="ARBA" id="ARBA00023136"/>
    </source>
</evidence>
<comment type="similarity">
    <text evidence="8 9">Belongs to the TonB-dependent receptor family.</text>
</comment>
<dbReference type="Proteomes" id="UP000643403">
    <property type="component" value="Unassembled WGS sequence"/>
</dbReference>
<dbReference type="Pfam" id="PF00593">
    <property type="entry name" value="TonB_dep_Rec_b-barrel"/>
    <property type="match status" value="1"/>
</dbReference>
<evidence type="ECO:0000259" key="12">
    <source>
        <dbReference type="Pfam" id="PF07715"/>
    </source>
</evidence>
<evidence type="ECO:0000256" key="4">
    <source>
        <dbReference type="ARBA" id="ARBA00022692"/>
    </source>
</evidence>
<dbReference type="PROSITE" id="PS52016">
    <property type="entry name" value="TONB_DEPENDENT_REC_3"/>
    <property type="match status" value="1"/>
</dbReference>
<dbReference type="InterPro" id="IPR039426">
    <property type="entry name" value="TonB-dep_rcpt-like"/>
</dbReference>
<evidence type="ECO:0000313" key="14">
    <source>
        <dbReference type="Proteomes" id="UP000643403"/>
    </source>
</evidence>
<keyword evidence="3 8" id="KW-1134">Transmembrane beta strand</keyword>
<dbReference type="Pfam" id="PF07715">
    <property type="entry name" value="Plug"/>
    <property type="match status" value="1"/>
</dbReference>
<gene>
    <name evidence="13" type="ORF">GCM10008101_16080</name>
</gene>
<evidence type="ECO:0000256" key="5">
    <source>
        <dbReference type="ARBA" id="ARBA00023077"/>
    </source>
</evidence>
<comment type="caution">
    <text evidence="13">The sequence shown here is derived from an EMBL/GenBank/DDBJ whole genome shotgun (WGS) entry which is preliminary data.</text>
</comment>
<dbReference type="InterPro" id="IPR012910">
    <property type="entry name" value="Plug_dom"/>
</dbReference>
<dbReference type="PROSITE" id="PS51318">
    <property type="entry name" value="TAT"/>
    <property type="match status" value="1"/>
</dbReference>
<dbReference type="InterPro" id="IPR006311">
    <property type="entry name" value="TAT_signal"/>
</dbReference>
<evidence type="ECO:0000256" key="2">
    <source>
        <dbReference type="ARBA" id="ARBA00022448"/>
    </source>
</evidence>
<dbReference type="Gene3D" id="2.170.130.10">
    <property type="entry name" value="TonB-dependent receptor, plug domain"/>
    <property type="match status" value="1"/>
</dbReference>
<dbReference type="CDD" id="cd01347">
    <property type="entry name" value="ligand_gated_channel"/>
    <property type="match status" value="1"/>
</dbReference>
<dbReference type="SUPFAM" id="SSF56935">
    <property type="entry name" value="Porins"/>
    <property type="match status" value="1"/>
</dbReference>
<keyword evidence="10" id="KW-0732">Signal</keyword>
<keyword evidence="7 8" id="KW-0998">Cell outer membrane</keyword>
<feature type="domain" description="TonB-dependent receptor plug" evidence="12">
    <location>
        <begin position="64"/>
        <end position="185"/>
    </location>
</feature>
<name>A0ABQ3C3K2_9GAMM</name>
<sequence length="806" mass="86456">MQGPSNDLPRRALLYPAIALGLALASPHARAQDAAPATAEPADAAKLDAVNVVGSRRVQRSSETTTPVPVDVLPMQRQAETGGQFDLAQSLQATSPSFISTRQTGADGADLVDGAALRGLGSDQTLVLVNGKRHHTVSLVNIYGARDRGNTGTDLNAIPVMAIDRIEILRDGAAAQYGSDAIAGVMNIALKRRAGCEAALGWGQYSRGDGENWLASAYCGAKLATGGTFAITGEWQDRGRSNRATDDNPLRIIGDSQVLNRTVYLNGDQPLGENATVYFTAGMQDRDASSAAWARGGVGSDDIPSRNSADMYPDGFVPFIDGDLQDRYGILGVRGDAGLWHWDLSQTYGYNELRYDINHTLNASIANANATSGGRAISPDRFDAGGFSFQQDTTNLDVSRFFDTVLQGMNVAFGAEHREERYRIRAGEPGSYIDADGAGVGGNAGSQGFPGFQPGDVTDRSRSSDAVYVDVELDMTERLTADVAARWEDYSDFGSTLNGKLALAFRASDALLLRGSLNTGFRAPSLQQKYFSSTITDFISGQPVDIVIAPNDSALAQAAGIPSLRQETSKSATLGFTWSPSRDLSITADAYRIDIDDRIVLTGEFDTDDPNIGAILAARDVGVARFFVNAVDTRTTGLDITASHEASLWGGVLNTFLAANFSRTEVTQVNAPASLAGREDALLPERDRLFVENGAPRRKAVLGFDWTGSVWNANLKIIHFGPQELGTFSGTASGVPNQRYKAKTSADVSGTYAFTPNAKLTLGVTNLLDVFPTRQDFNETDNGHIYESVQFGLNGRAYFARFWYRF</sequence>
<dbReference type="Gene3D" id="2.40.170.20">
    <property type="entry name" value="TonB-dependent receptor, beta-barrel domain"/>
    <property type="match status" value="1"/>
</dbReference>
<keyword evidence="13" id="KW-0675">Receptor</keyword>
<evidence type="ECO:0000256" key="7">
    <source>
        <dbReference type="ARBA" id="ARBA00023237"/>
    </source>
</evidence>